<proteinExistence type="predicted"/>
<gene>
    <name evidence="1" type="ORF">BO95DRAFT_367164</name>
</gene>
<reference evidence="1" key="1">
    <citation type="submission" date="2018-02" db="EMBL/GenBank/DDBJ databases">
        <title>The genomes of Aspergillus section Nigri reveals drivers in fungal speciation.</title>
        <authorList>
            <consortium name="DOE Joint Genome Institute"/>
            <person name="Vesth T.C."/>
            <person name="Nybo J."/>
            <person name="Theobald S."/>
            <person name="Brandl J."/>
            <person name="Frisvad J.C."/>
            <person name="Nielsen K.F."/>
            <person name="Lyhne E.K."/>
            <person name="Kogle M.E."/>
            <person name="Kuo A."/>
            <person name="Riley R."/>
            <person name="Clum A."/>
            <person name="Nolan M."/>
            <person name="Lipzen A."/>
            <person name="Salamov A."/>
            <person name="Henrissat B."/>
            <person name="Wiebenga A."/>
            <person name="De vries R.P."/>
            <person name="Grigoriev I.V."/>
            <person name="Mortensen U.H."/>
            <person name="Andersen M.R."/>
            <person name="Baker S.E."/>
        </authorList>
    </citation>
    <scope>NUCLEOTIDE SEQUENCE</scope>
    <source>
        <strain evidence="1">CBS 621.78</strain>
    </source>
</reference>
<evidence type="ECO:0000313" key="1">
    <source>
        <dbReference type="EMBL" id="RAH44044.1"/>
    </source>
</evidence>
<sequence>MADSASTNSPWATRVKAVLVSSSTRENPSVAGFRLAYDKITNQGCISLSIRANLSNRPSGEEDTLILRIPPESVKTCSLISASDETLCSDYFASKLPTRVKNIRDVSTLTLELNRAPAEGTVLCSSEMSSLPLATHGDWNFAAFARICEFASLRIHFAARQFVGGELGILKTFVRGFQTRSLKAVSFDDSRQGLVERVWKDLNVSLERPPDYEEPAPEQVKQVDPPPYNEEPKSAHVGGKRARASRCLQATPGDPEDHLLSDSEKFPSARMESMERRLERIVEEKIKCFIEPHILDAIIDSAVSECRDQFLDECHLHEIEFRDQVEDGNTEVRITANDCMKEMEEQAQRHLDEMKEQAQQYLHKIEDQGIEAEISVEKKVAKLKHELNMSAPSLPGRESRPSQELGPKGRRSSI</sequence>
<name>A0ACD1G4F4_9EURO</name>
<dbReference type="Proteomes" id="UP000249057">
    <property type="component" value="Unassembled WGS sequence"/>
</dbReference>
<organism evidence="1 2">
    <name type="scientific">Aspergillus brunneoviolaceus CBS 621.78</name>
    <dbReference type="NCBI Taxonomy" id="1450534"/>
    <lineage>
        <taxon>Eukaryota</taxon>
        <taxon>Fungi</taxon>
        <taxon>Dikarya</taxon>
        <taxon>Ascomycota</taxon>
        <taxon>Pezizomycotina</taxon>
        <taxon>Eurotiomycetes</taxon>
        <taxon>Eurotiomycetidae</taxon>
        <taxon>Eurotiales</taxon>
        <taxon>Aspergillaceae</taxon>
        <taxon>Aspergillus</taxon>
        <taxon>Aspergillus subgen. Circumdati</taxon>
    </lineage>
</organism>
<accession>A0ACD1G4F4</accession>
<keyword evidence="2" id="KW-1185">Reference proteome</keyword>
<evidence type="ECO:0000313" key="2">
    <source>
        <dbReference type="Proteomes" id="UP000249057"/>
    </source>
</evidence>
<dbReference type="EMBL" id="KZ825357">
    <property type="protein sequence ID" value="RAH44044.1"/>
    <property type="molecule type" value="Genomic_DNA"/>
</dbReference>
<protein>
    <submittedName>
        <fullName evidence="1">Uncharacterized protein</fullName>
    </submittedName>
</protein>